<evidence type="ECO:0000313" key="3">
    <source>
        <dbReference type="EMBL" id="CAL1137900.1"/>
    </source>
</evidence>
<dbReference type="EMBL" id="CAMXCT020000895">
    <property type="protein sequence ID" value="CAL1137900.1"/>
    <property type="molecule type" value="Genomic_DNA"/>
</dbReference>
<comment type="caution">
    <text evidence="2">The sequence shown here is derived from an EMBL/GenBank/DDBJ whole genome shotgun (WGS) entry which is preliminary data.</text>
</comment>
<feature type="compositionally biased region" description="Acidic residues" evidence="1">
    <location>
        <begin position="309"/>
        <end position="318"/>
    </location>
</feature>
<proteinExistence type="predicted"/>
<feature type="region of interest" description="Disordered" evidence="1">
    <location>
        <begin position="134"/>
        <end position="224"/>
    </location>
</feature>
<accession>A0A9P1C3Q1</accession>
<reference evidence="2" key="1">
    <citation type="submission" date="2022-10" db="EMBL/GenBank/DDBJ databases">
        <authorList>
            <person name="Chen Y."/>
            <person name="Dougan E. K."/>
            <person name="Chan C."/>
            <person name="Rhodes N."/>
            <person name="Thang M."/>
        </authorList>
    </citation>
    <scope>NUCLEOTIDE SEQUENCE</scope>
</reference>
<evidence type="ECO:0000313" key="2">
    <source>
        <dbReference type="EMBL" id="CAI3984525.1"/>
    </source>
</evidence>
<feature type="region of interest" description="Disordered" evidence="1">
    <location>
        <begin position="375"/>
        <end position="396"/>
    </location>
</feature>
<dbReference type="Proteomes" id="UP001152797">
    <property type="component" value="Unassembled WGS sequence"/>
</dbReference>
<sequence>MDELLQSYVKKKGIAASFELGRYSALQTQNAINGSALSKLKELVGVLMKLETGLHFKFSDLKGSLRRCCLQFPELRYKMEESKRCDYEGTMASALLCVCAHTRRLKDSTRFREACSKCTDDEKKELLEMKKWLSGEESEGEDQESVAGSIELPSLPATPLMATPKKRKAVASATLEEKGQPDLDEEAEMATPLPSRKAKLKEKVLKRPAAVSPQKKPAAKKVEKKMEGKKSWVLMYYKRSKVRKSDAWAVRQCGGSQLFQMVCSKDKNAEGICKQAVKKLEDGDSPRPAAHEKEEKPPKTHKKNGKDKEEEEEDDEIVEPLPLTEEALQSHNKFLSEMSKHKDMSQTQFDKTLATLPSRTAERLWKAFEACRKETGSDGQYKEASSGCGQQKKKRAPFQKWGAEELKDRLQKGTIKARRNPLDRDYWEFQAIVEKKSNMAEKDRETQYGSAWQKVDHKKMAAIEAVAVDEVHSSDMELCEQFETTKYGEHRLKMITALDDMLQLMDMKLYRFPAALRDKFAQKVHSQSPPKAAESIMQKYRLSMHLILSGLMVLDEEGDD</sequence>
<name>A0A9P1C3Q1_9DINO</name>
<evidence type="ECO:0000256" key="1">
    <source>
        <dbReference type="SAM" id="MobiDB-lite"/>
    </source>
</evidence>
<reference evidence="3" key="2">
    <citation type="submission" date="2024-04" db="EMBL/GenBank/DDBJ databases">
        <authorList>
            <person name="Chen Y."/>
            <person name="Shah S."/>
            <person name="Dougan E. K."/>
            <person name="Thang M."/>
            <person name="Chan C."/>
        </authorList>
    </citation>
    <scope>NUCLEOTIDE SEQUENCE [LARGE SCALE GENOMIC DNA]</scope>
</reference>
<dbReference type="EMBL" id="CAMXCT030000895">
    <property type="protein sequence ID" value="CAL4771837.1"/>
    <property type="molecule type" value="Genomic_DNA"/>
</dbReference>
<organism evidence="2">
    <name type="scientific">Cladocopium goreaui</name>
    <dbReference type="NCBI Taxonomy" id="2562237"/>
    <lineage>
        <taxon>Eukaryota</taxon>
        <taxon>Sar</taxon>
        <taxon>Alveolata</taxon>
        <taxon>Dinophyceae</taxon>
        <taxon>Suessiales</taxon>
        <taxon>Symbiodiniaceae</taxon>
        <taxon>Cladocopium</taxon>
    </lineage>
</organism>
<dbReference type="AlphaFoldDB" id="A0A9P1C3Q1"/>
<feature type="region of interest" description="Disordered" evidence="1">
    <location>
        <begin position="280"/>
        <end position="329"/>
    </location>
</feature>
<evidence type="ECO:0000313" key="4">
    <source>
        <dbReference type="Proteomes" id="UP001152797"/>
    </source>
</evidence>
<dbReference type="EMBL" id="CAMXCT010000895">
    <property type="protein sequence ID" value="CAI3984525.1"/>
    <property type="molecule type" value="Genomic_DNA"/>
</dbReference>
<gene>
    <name evidence="2" type="ORF">C1SCF055_LOCUS12053</name>
</gene>
<feature type="compositionally biased region" description="Basic and acidic residues" evidence="1">
    <location>
        <begin position="280"/>
        <end position="298"/>
    </location>
</feature>
<keyword evidence="4" id="KW-1185">Reference proteome</keyword>
<feature type="compositionally biased region" description="Basic residues" evidence="1">
    <location>
        <begin position="196"/>
        <end position="206"/>
    </location>
</feature>
<protein>
    <submittedName>
        <fullName evidence="2">Uncharacterized protein</fullName>
    </submittedName>
</protein>